<evidence type="ECO:0000313" key="2">
    <source>
        <dbReference type="Proteomes" id="UP000055060"/>
    </source>
</evidence>
<reference evidence="1" key="1">
    <citation type="submission" date="2015-07" db="EMBL/GenBank/DDBJ databases">
        <title>Draft Genome Sequences of Anaerolinea thermolimosa IMO-1, Bellilinea caldifistulae GOMI-1, Leptolinea tardivitalis YMTK-2, Levilinea saccharolytica KIBI-1,Longilinea arvoryzae KOME-1, Previously Described as Members of the Anaerolineaceae (Chloroflexi).</title>
        <authorList>
            <person name="Sekiguchi Y."/>
            <person name="Ohashi A."/>
            <person name="Matsuura N."/>
            <person name="Tourlousse M.D."/>
        </authorList>
    </citation>
    <scope>NUCLEOTIDE SEQUENCE [LARGE SCALE GENOMIC DNA]</scope>
    <source>
        <strain evidence="1">KOME-1</strain>
    </source>
</reference>
<dbReference type="Proteomes" id="UP000055060">
    <property type="component" value="Unassembled WGS sequence"/>
</dbReference>
<dbReference type="RefSeq" id="WP_075071811.1">
    <property type="nucleotide sequence ID" value="NZ_DF967972.1"/>
</dbReference>
<sequence length="218" mass="24888">MGLFADKLLLKLTAASLPDGELQLHIEKSETRPPHLLPFSGISLVAGQLTVLTERHPKSLCKRLLHFIEFTGAPLEPTTLISGFDLELYEGGAGIYNKFNPVRNPGRSLINDDLLQTEIEQTLLNYAIALLNQAEGREKSAFRFYLLMMIRSYQMEIIPVIRQTNLYDARQRRKLDNTTVFLATLIFRNWNEPEHLATEHARFLENLSLAKAFDAYLM</sequence>
<protein>
    <submittedName>
        <fullName evidence="1">Uncharacterized protein</fullName>
    </submittedName>
</protein>
<evidence type="ECO:0000313" key="1">
    <source>
        <dbReference type="EMBL" id="GAP12377.1"/>
    </source>
</evidence>
<dbReference type="AlphaFoldDB" id="A0A0S7BBD3"/>
<name>A0A0S7BBD3_9CHLR</name>
<proteinExistence type="predicted"/>
<dbReference type="EMBL" id="DF967972">
    <property type="protein sequence ID" value="GAP12377.1"/>
    <property type="molecule type" value="Genomic_DNA"/>
</dbReference>
<keyword evidence="2" id="KW-1185">Reference proteome</keyword>
<accession>A0A0S7BBD3</accession>
<organism evidence="1">
    <name type="scientific">Longilinea arvoryzae</name>
    <dbReference type="NCBI Taxonomy" id="360412"/>
    <lineage>
        <taxon>Bacteria</taxon>
        <taxon>Bacillati</taxon>
        <taxon>Chloroflexota</taxon>
        <taxon>Anaerolineae</taxon>
        <taxon>Anaerolineales</taxon>
        <taxon>Anaerolineaceae</taxon>
        <taxon>Longilinea</taxon>
    </lineage>
</organism>
<gene>
    <name evidence="1" type="ORF">LARV_00111</name>
</gene>